<keyword evidence="4" id="KW-1185">Reference proteome</keyword>
<feature type="transmembrane region" description="Helical" evidence="2">
    <location>
        <begin position="168"/>
        <end position="189"/>
    </location>
</feature>
<dbReference type="GO" id="GO:0016020">
    <property type="term" value="C:membrane"/>
    <property type="evidence" value="ECO:0007669"/>
    <property type="project" value="InterPro"/>
</dbReference>
<organism evidence="3 4">
    <name type="scientific">Pseudofrankia asymbiotica</name>
    <dbReference type="NCBI Taxonomy" id="1834516"/>
    <lineage>
        <taxon>Bacteria</taxon>
        <taxon>Bacillati</taxon>
        <taxon>Actinomycetota</taxon>
        <taxon>Actinomycetes</taxon>
        <taxon>Frankiales</taxon>
        <taxon>Frankiaceae</taxon>
        <taxon>Pseudofrankia</taxon>
    </lineage>
</organism>
<dbReference type="InterPro" id="IPR016174">
    <property type="entry name" value="Di-haem_cyt_TM"/>
</dbReference>
<gene>
    <name evidence="3" type="ORF">BL253_33165</name>
</gene>
<dbReference type="SUPFAM" id="SSF81342">
    <property type="entry name" value="Transmembrane di-heme cytochromes"/>
    <property type="match status" value="1"/>
</dbReference>
<dbReference type="Proteomes" id="UP000188929">
    <property type="component" value="Unassembled WGS sequence"/>
</dbReference>
<evidence type="ECO:0000256" key="2">
    <source>
        <dbReference type="SAM" id="Phobius"/>
    </source>
</evidence>
<dbReference type="AlphaFoldDB" id="A0A1V2I149"/>
<feature type="compositionally biased region" description="Acidic residues" evidence="1">
    <location>
        <begin position="255"/>
        <end position="264"/>
    </location>
</feature>
<feature type="region of interest" description="Disordered" evidence="1">
    <location>
        <begin position="254"/>
        <end position="278"/>
    </location>
</feature>
<dbReference type="Gene3D" id="1.20.950.20">
    <property type="entry name" value="Transmembrane di-heme cytochromes, Chain C"/>
    <property type="match status" value="1"/>
</dbReference>
<accession>A0A1V2I149</accession>
<keyword evidence="2" id="KW-0812">Transmembrane</keyword>
<feature type="compositionally biased region" description="Polar residues" evidence="1">
    <location>
        <begin position="267"/>
        <end position="278"/>
    </location>
</feature>
<dbReference type="OrthoDB" id="3681708at2"/>
<keyword evidence="2" id="KW-0472">Membrane</keyword>
<evidence type="ECO:0000313" key="4">
    <source>
        <dbReference type="Proteomes" id="UP000188929"/>
    </source>
</evidence>
<evidence type="ECO:0000313" key="3">
    <source>
        <dbReference type="EMBL" id="ONH23381.1"/>
    </source>
</evidence>
<name>A0A1V2I149_9ACTN</name>
<evidence type="ECO:0000256" key="1">
    <source>
        <dbReference type="SAM" id="MobiDB-lite"/>
    </source>
</evidence>
<dbReference type="EMBL" id="MOMC01000087">
    <property type="protein sequence ID" value="ONH23381.1"/>
    <property type="molecule type" value="Genomic_DNA"/>
</dbReference>
<dbReference type="GO" id="GO:0022904">
    <property type="term" value="P:respiratory electron transport chain"/>
    <property type="evidence" value="ECO:0007669"/>
    <property type="project" value="InterPro"/>
</dbReference>
<reference evidence="4" key="1">
    <citation type="submission" date="2016-10" db="EMBL/GenBank/DDBJ databases">
        <title>Frankia sp. NRRL B-16386 Genome sequencing.</title>
        <authorList>
            <person name="Ghodhbane-Gtari F."/>
            <person name="Swanson E."/>
            <person name="Gueddou A."/>
            <person name="Hezbri K."/>
            <person name="Ktari K."/>
            <person name="Nouioui I."/>
            <person name="Morris K."/>
            <person name="Simpson S."/>
            <person name="Abebe-Akele F."/>
            <person name="Thomas K."/>
            <person name="Gtari M."/>
            <person name="Tisa L.S."/>
        </authorList>
    </citation>
    <scope>NUCLEOTIDE SEQUENCE [LARGE SCALE GENOMIC DNA]</scope>
    <source>
        <strain evidence="4">NRRL B-16386</strain>
    </source>
</reference>
<dbReference type="STRING" id="1834516.BL253_33165"/>
<comment type="caution">
    <text evidence="3">The sequence shown here is derived from an EMBL/GenBank/DDBJ whole genome shotgun (WGS) entry which is preliminary data.</text>
</comment>
<keyword evidence="2" id="KW-1133">Transmembrane helix</keyword>
<feature type="transmembrane region" description="Helical" evidence="2">
    <location>
        <begin position="209"/>
        <end position="226"/>
    </location>
</feature>
<feature type="transmembrane region" description="Helical" evidence="2">
    <location>
        <begin position="52"/>
        <end position="74"/>
    </location>
</feature>
<feature type="transmembrane region" description="Helical" evidence="2">
    <location>
        <begin position="20"/>
        <end position="40"/>
    </location>
</feature>
<proteinExistence type="predicted"/>
<dbReference type="RefSeq" id="WP_076821631.1">
    <property type="nucleotide sequence ID" value="NZ_MOMC01000087.1"/>
</dbReference>
<sequence length="278" mass="30220">MATGPREGEIRRFGTNTRWVHRATAFLFGVCIATAAVLYLPALSILFGRRALVMTVHLYSGLALPIPALLGWLLSQSPREDGEASRGRRRLGGSSGGFRRDAAELNRFGPADGHWLRDHLLTGPIRRFRRQTWASDAGGTTAGAVPAPGAPDVGQARIGGKFNAGQKLYAAGVAGSIAVFLGTGLLMWFGADLSVPDRYRTGATFVHDVFAYGIFFAICGHLWMASRDPFSRAGMRTGYVPTWWATAEHPHWDTETDQDTEMETETASPDQRTGEPSQ</sequence>
<protein>
    <submittedName>
        <fullName evidence="3">Formate dehydrogenase</fullName>
    </submittedName>
</protein>